<gene>
    <name evidence="11" type="ORF">AAJ76_1600070201</name>
</gene>
<evidence type="ECO:0000256" key="7">
    <source>
        <dbReference type="ARBA" id="ARBA00022741"/>
    </source>
</evidence>
<dbReference type="SUPFAM" id="SSF48592">
    <property type="entry name" value="GroEL equatorial domain-like"/>
    <property type="match status" value="1"/>
</dbReference>
<evidence type="ECO:0000256" key="2">
    <source>
        <dbReference type="ARBA" id="ARBA00004496"/>
    </source>
</evidence>
<dbReference type="Gene3D" id="3.30.260.10">
    <property type="entry name" value="TCP-1-like chaperonin intermediate domain"/>
    <property type="match status" value="1"/>
</dbReference>
<comment type="caution">
    <text evidence="11">The sequence shown here is derived from an EMBL/GenBank/DDBJ whole genome shotgun (WGS) entry which is preliminary data.</text>
</comment>
<dbReference type="VEuPathDB" id="MicrosporidiaDB:G9O61_00g004590"/>
<dbReference type="InterPro" id="IPR002194">
    <property type="entry name" value="Chaperonin_TCP-1_CS"/>
</dbReference>
<evidence type="ECO:0000256" key="4">
    <source>
        <dbReference type="ARBA" id="ARBA00011381"/>
    </source>
</evidence>
<protein>
    <recommendedName>
        <fullName evidence="5">T-complex protein 1 subunit gamma</fullName>
    </recommendedName>
</protein>
<dbReference type="AlphaFoldDB" id="A0A0F9WRW7"/>
<dbReference type="Gene3D" id="1.10.560.10">
    <property type="entry name" value="GroEL-like equatorial domain"/>
    <property type="match status" value="1"/>
</dbReference>
<evidence type="ECO:0000256" key="9">
    <source>
        <dbReference type="ARBA" id="ARBA00023186"/>
    </source>
</evidence>
<evidence type="ECO:0000256" key="6">
    <source>
        <dbReference type="ARBA" id="ARBA00022490"/>
    </source>
</evidence>
<comment type="subcellular location">
    <subcellularLocation>
        <location evidence="2">Cytoplasm</location>
    </subcellularLocation>
</comment>
<dbReference type="VEuPathDB" id="MicrosporidiaDB:NCER_100077"/>
<dbReference type="RefSeq" id="XP_024331375.1">
    <property type="nucleotide sequence ID" value="XM_024474178.1"/>
</dbReference>
<dbReference type="SUPFAM" id="SSF54849">
    <property type="entry name" value="GroEL-intermediate domain like"/>
    <property type="match status" value="1"/>
</dbReference>
<dbReference type="PRINTS" id="PR00304">
    <property type="entry name" value="TCOMPLEXTCP1"/>
</dbReference>
<dbReference type="SUPFAM" id="SSF52029">
    <property type="entry name" value="GroEL apical domain-like"/>
    <property type="match status" value="1"/>
</dbReference>
<dbReference type="PROSITE" id="PS00995">
    <property type="entry name" value="TCP1_3"/>
    <property type="match status" value="1"/>
</dbReference>
<organism evidence="11 12">
    <name type="scientific">Vairimorpha ceranae</name>
    <dbReference type="NCBI Taxonomy" id="40302"/>
    <lineage>
        <taxon>Eukaryota</taxon>
        <taxon>Fungi</taxon>
        <taxon>Fungi incertae sedis</taxon>
        <taxon>Microsporidia</taxon>
        <taxon>Nosematidae</taxon>
        <taxon>Vairimorpha</taxon>
    </lineage>
</organism>
<keyword evidence="7 10" id="KW-0547">Nucleotide-binding</keyword>
<dbReference type="InterPro" id="IPR027410">
    <property type="entry name" value="TCP-1-like_intermed_sf"/>
</dbReference>
<dbReference type="VEuPathDB" id="MicrosporidiaDB:AAJ76_1600070201"/>
<comment type="subunit">
    <text evidence="4">Component of the T-complex protein 1 (TCP1) complex.</text>
</comment>
<dbReference type="GO" id="GO:0005832">
    <property type="term" value="C:chaperonin-containing T-complex"/>
    <property type="evidence" value="ECO:0007669"/>
    <property type="project" value="UniProtKB-ARBA"/>
</dbReference>
<keyword evidence="6" id="KW-0963">Cytoplasm</keyword>
<dbReference type="Proteomes" id="UP000034350">
    <property type="component" value="Unassembled WGS sequence"/>
</dbReference>
<dbReference type="InterPro" id="IPR027413">
    <property type="entry name" value="GROEL-like_equatorial_sf"/>
</dbReference>
<comment type="function">
    <text evidence="1">Molecular chaperone; assists the folding of proteins upon ATP hydrolysis.</text>
</comment>
<dbReference type="GeneID" id="36319088"/>
<dbReference type="GO" id="GO:0005524">
    <property type="term" value="F:ATP binding"/>
    <property type="evidence" value="ECO:0007669"/>
    <property type="project" value="UniProtKB-KW"/>
</dbReference>
<keyword evidence="12" id="KW-1185">Reference proteome</keyword>
<dbReference type="InterPro" id="IPR027409">
    <property type="entry name" value="GroEL-like_apical_dom_sf"/>
</dbReference>
<comment type="similarity">
    <text evidence="3 10">Belongs to the TCP-1 chaperonin family.</text>
</comment>
<dbReference type="Gene3D" id="3.50.7.10">
    <property type="entry name" value="GroEL"/>
    <property type="match status" value="1"/>
</dbReference>
<evidence type="ECO:0000256" key="3">
    <source>
        <dbReference type="ARBA" id="ARBA00008020"/>
    </source>
</evidence>
<evidence type="ECO:0000256" key="1">
    <source>
        <dbReference type="ARBA" id="ARBA00002912"/>
    </source>
</evidence>
<dbReference type="FunFam" id="3.50.7.10:FF:000005">
    <property type="entry name" value="T-complex protein 1 subunit gamma"/>
    <property type="match status" value="1"/>
</dbReference>
<keyword evidence="9 10" id="KW-0143">Chaperone</keyword>
<name>A0A0F9WRW7_9MICR</name>
<keyword evidence="8 10" id="KW-0067">ATP-binding</keyword>
<evidence type="ECO:0000313" key="11">
    <source>
        <dbReference type="EMBL" id="KKO75633.1"/>
    </source>
</evidence>
<dbReference type="InterPro" id="IPR002423">
    <property type="entry name" value="Cpn60/GroEL/TCP-1"/>
</dbReference>
<sequence length="524" mass="58666">MQNQIPKKLYILVPDKPSQIQLESANASSMISSVIKTCLGPKAMQKMVITKINSIEITNDGNSILREIDVSHPSARSIIELARTQDDEVGDGTTSVVILASGLLQEMSNVLNTEIKDIGKYPHPIKVCGYLTDILKLSMDVLNQLSLNIQDTEESIKAIIRSSIETKICTILKVPIDTIAYEVVKMITENGVCDLKNNVKIEKILGGNMVQSGILDGIIINKDIIHPQMRKKIENPRIVILDTPLEYKKGESQTNYEFKNKDDFTKALEMEEKQIRTMCQYILNVNPDIVVSEKGICDLALSILYQNNITALRRLKKTETVRLAKAVGATIVNRVEDLDTKHVGDKCRLFEYIKSGDEYYSQFSKCIEPKACSVIIRGPTKDILNELERNFYDAAKVAKNLIISPKLVPGGGCLEANIIKKLKEYKTEDVLEKIVYNKVADALKVIPTILLINSGVYNPLMKIEFLEEEISKNKFSGVNGITGDIEDMRNIILEPFAVKKQIYASAMQAVIQLLRVDGIMESKR</sequence>
<evidence type="ECO:0000313" key="12">
    <source>
        <dbReference type="Proteomes" id="UP000034350"/>
    </source>
</evidence>
<dbReference type="PANTHER" id="PTHR11353">
    <property type="entry name" value="CHAPERONIN"/>
    <property type="match status" value="1"/>
</dbReference>
<reference evidence="11 12" key="1">
    <citation type="journal article" date="2015" name="Environ. Microbiol.">
        <title>Genome analyses suggest the presence of polyploidy and recent human-driven expansions in eight global populations of the honeybee pathogen Nosema ceranae.</title>
        <authorList>
            <person name="Pelin A."/>
            <person name="Selman M."/>
            <person name="Aris-Brosou S."/>
            <person name="Farinelli L."/>
            <person name="Corradi N."/>
        </authorList>
    </citation>
    <scope>NUCLEOTIDE SEQUENCE [LARGE SCALE GENOMIC DNA]</scope>
    <source>
        <strain evidence="11 12">PA08 1199</strain>
    </source>
</reference>
<evidence type="ECO:0000256" key="10">
    <source>
        <dbReference type="RuleBase" id="RU004187"/>
    </source>
</evidence>
<accession>A0A0F9WRW7</accession>
<dbReference type="InterPro" id="IPR017998">
    <property type="entry name" value="Chaperone_TCP-1"/>
</dbReference>
<evidence type="ECO:0000256" key="5">
    <source>
        <dbReference type="ARBA" id="ARBA00017187"/>
    </source>
</evidence>
<dbReference type="GO" id="GO:0140662">
    <property type="term" value="F:ATP-dependent protein folding chaperone"/>
    <property type="evidence" value="ECO:0007669"/>
    <property type="project" value="InterPro"/>
</dbReference>
<evidence type="ECO:0000256" key="8">
    <source>
        <dbReference type="ARBA" id="ARBA00022840"/>
    </source>
</evidence>
<dbReference type="GO" id="GO:0016887">
    <property type="term" value="F:ATP hydrolysis activity"/>
    <property type="evidence" value="ECO:0007669"/>
    <property type="project" value="InterPro"/>
</dbReference>
<dbReference type="GO" id="GO:0051082">
    <property type="term" value="F:unfolded protein binding"/>
    <property type="evidence" value="ECO:0007669"/>
    <property type="project" value="InterPro"/>
</dbReference>
<proteinExistence type="inferred from homology"/>
<dbReference type="EMBL" id="JPQZ01000016">
    <property type="protein sequence ID" value="KKO75633.1"/>
    <property type="molecule type" value="Genomic_DNA"/>
</dbReference>
<dbReference type="PROSITE" id="PS00750">
    <property type="entry name" value="TCP1_1"/>
    <property type="match status" value="1"/>
</dbReference>
<dbReference type="OrthoDB" id="10248520at2759"/>
<dbReference type="Pfam" id="PF00118">
    <property type="entry name" value="Cpn60_TCP1"/>
    <property type="match status" value="1"/>
</dbReference>